<dbReference type="SUPFAM" id="SSF140566">
    <property type="entry name" value="FlgN-like"/>
    <property type="match status" value="1"/>
</dbReference>
<sequence>MREELVAYLLRISEGKRLLVNHLLKITQQQSKALEEEDTKALEDLIQEKQTVMAKVDVLDKEFVEKYNLIKEELGIENLQEYEGEMSATFKELREKIAGIFKVIEEVQRLDQANTKKVKNNITKAQQNIKSIKTGKKALTGYNQPYKENPSFFIDKKK</sequence>
<keyword evidence="3" id="KW-1185">Reference proteome</keyword>
<keyword evidence="1" id="KW-1005">Bacterial flagellum biogenesis</keyword>
<dbReference type="InterPro" id="IPR036679">
    <property type="entry name" value="FlgN-like_sf"/>
</dbReference>
<name>A0A0D8I6J2_9CLOT</name>
<dbReference type="AlphaFoldDB" id="A0A0D8I6J2"/>
<dbReference type="Pfam" id="PF05130">
    <property type="entry name" value="FlgN"/>
    <property type="match status" value="1"/>
</dbReference>
<dbReference type="InterPro" id="IPR007809">
    <property type="entry name" value="FlgN-like"/>
</dbReference>
<gene>
    <name evidence="2" type="primary">flgN</name>
    <name evidence="2" type="ORF">CACET_c03010</name>
</gene>
<dbReference type="STRING" id="84022.CACET_c03010"/>
<keyword evidence="2" id="KW-0282">Flagellum</keyword>
<organism evidence="2 3">
    <name type="scientific">Clostridium aceticum</name>
    <dbReference type="NCBI Taxonomy" id="84022"/>
    <lineage>
        <taxon>Bacteria</taxon>
        <taxon>Bacillati</taxon>
        <taxon>Bacillota</taxon>
        <taxon>Clostridia</taxon>
        <taxon>Eubacteriales</taxon>
        <taxon>Clostridiaceae</taxon>
        <taxon>Clostridium</taxon>
    </lineage>
</organism>
<evidence type="ECO:0000313" key="3">
    <source>
        <dbReference type="Proteomes" id="UP000035704"/>
    </source>
</evidence>
<evidence type="ECO:0000313" key="2">
    <source>
        <dbReference type="EMBL" id="AKL93817.1"/>
    </source>
</evidence>
<dbReference type="GO" id="GO:0044780">
    <property type="term" value="P:bacterial-type flagellum assembly"/>
    <property type="evidence" value="ECO:0007669"/>
    <property type="project" value="InterPro"/>
</dbReference>
<dbReference type="Gene3D" id="1.20.58.300">
    <property type="entry name" value="FlgN-like"/>
    <property type="match status" value="1"/>
</dbReference>
<dbReference type="OrthoDB" id="1954931at2"/>
<dbReference type="EMBL" id="CP009687">
    <property type="protein sequence ID" value="AKL93817.1"/>
    <property type="molecule type" value="Genomic_DNA"/>
</dbReference>
<keyword evidence="2" id="KW-0969">Cilium</keyword>
<accession>A0A0D8I6J2</accession>
<proteinExistence type="predicted"/>
<dbReference type="Proteomes" id="UP000035704">
    <property type="component" value="Chromosome"/>
</dbReference>
<dbReference type="PATRIC" id="fig|84022.5.peg.2049"/>
<evidence type="ECO:0000256" key="1">
    <source>
        <dbReference type="ARBA" id="ARBA00022795"/>
    </source>
</evidence>
<dbReference type="KEGG" id="cace:CACET_c03010"/>
<dbReference type="RefSeq" id="WP_044826133.1">
    <property type="nucleotide sequence ID" value="NZ_CP009687.1"/>
</dbReference>
<protein>
    <submittedName>
        <fullName evidence="2">Flagellar-associated protein FlgN</fullName>
    </submittedName>
</protein>
<reference evidence="2 3" key="1">
    <citation type="submission" date="2014-10" db="EMBL/GenBank/DDBJ databases">
        <title>Genome sequence of Clostridium aceticum DSM 1496.</title>
        <authorList>
            <person name="Poehlein A."/>
            <person name="Schiel-Bengelsdorf B."/>
            <person name="Gottschalk G."/>
            <person name="Duerre P."/>
            <person name="Daniel R."/>
        </authorList>
    </citation>
    <scope>NUCLEOTIDE SEQUENCE [LARGE SCALE GENOMIC DNA]</scope>
    <source>
        <strain evidence="2 3">DSM 1496</strain>
    </source>
</reference>
<keyword evidence="2" id="KW-0966">Cell projection</keyword>